<organism evidence="2 3">
    <name type="scientific">Adineta steineri</name>
    <dbReference type="NCBI Taxonomy" id="433720"/>
    <lineage>
        <taxon>Eukaryota</taxon>
        <taxon>Metazoa</taxon>
        <taxon>Spiralia</taxon>
        <taxon>Gnathifera</taxon>
        <taxon>Rotifera</taxon>
        <taxon>Eurotatoria</taxon>
        <taxon>Bdelloidea</taxon>
        <taxon>Adinetida</taxon>
        <taxon>Adinetidae</taxon>
        <taxon>Adineta</taxon>
    </lineage>
</organism>
<reference evidence="2" key="1">
    <citation type="submission" date="2021-02" db="EMBL/GenBank/DDBJ databases">
        <authorList>
            <person name="Nowell W R."/>
        </authorList>
    </citation>
    <scope>NUCLEOTIDE SEQUENCE</scope>
</reference>
<feature type="region of interest" description="Disordered" evidence="1">
    <location>
        <begin position="182"/>
        <end position="203"/>
    </location>
</feature>
<dbReference type="AlphaFoldDB" id="A0A819XLC9"/>
<feature type="compositionally biased region" description="Acidic residues" evidence="1">
    <location>
        <begin position="186"/>
        <end position="195"/>
    </location>
</feature>
<feature type="region of interest" description="Disordered" evidence="1">
    <location>
        <begin position="1"/>
        <end position="50"/>
    </location>
</feature>
<feature type="compositionally biased region" description="Low complexity" evidence="1">
    <location>
        <begin position="25"/>
        <end position="50"/>
    </location>
</feature>
<feature type="non-terminal residue" evidence="2">
    <location>
        <position position="1"/>
    </location>
</feature>
<evidence type="ECO:0000313" key="2">
    <source>
        <dbReference type="EMBL" id="CAF4142651.1"/>
    </source>
</evidence>
<gene>
    <name evidence="2" type="ORF">OKA104_LOCUS37835</name>
</gene>
<protein>
    <submittedName>
        <fullName evidence="2">Uncharacterized protein</fullName>
    </submittedName>
</protein>
<accession>A0A819XLC9</accession>
<evidence type="ECO:0000313" key="3">
    <source>
        <dbReference type="Proteomes" id="UP000663881"/>
    </source>
</evidence>
<comment type="caution">
    <text evidence="2">The sequence shown here is derived from an EMBL/GenBank/DDBJ whole genome shotgun (WGS) entry which is preliminary data.</text>
</comment>
<name>A0A819XLC9_9BILA</name>
<sequence>KNYDNISSIKSHYPACKRKNEHSVSDSSSNTTVSSCTTSKNHDNQVTTTDNTVVQHDTSEEDDAPNADPLQCGECMKASVIFLANETKQLVTHMRHKHPEAYESAKKVATKRIAWTTDEDQVLARLEIELKEVRKGQILERLCIAYNKLTKQSNSNKRTKDAIRTRRQQQEYKKVMQDMMSLKDNDDGEDSEDESSSSSSSESVSIPITNTLCADYTIEIKQYVQVNILDCHVNLSNSMLTAVNKFIDTDEVIDTLQLSIAGINEAISNVRNRSSQSTPSTRTTVGSNKPIRNLKRYNKARELGYYQNLFYRNKEKLVSELIDGEQPNVDPPPIDIAVEHYKKIWTKQAVDNAEIKPKPKVNGDVLLAPITKDEILKAIKNTKSTSAAGPDHITLQEAKAIANTQEATVLDVSVIYETSGAAFLHAYDRKVQKYTPIAPAVKLKYDCDKVTFHGLITGSRGSFLHNQLHIWYQMGFSTMDLRYLAINCMENSIRTTSVFRKSIATSMV</sequence>
<evidence type="ECO:0000256" key="1">
    <source>
        <dbReference type="SAM" id="MobiDB-lite"/>
    </source>
</evidence>
<feature type="compositionally biased region" description="Polar residues" evidence="1">
    <location>
        <begin position="1"/>
        <end position="10"/>
    </location>
</feature>
<proteinExistence type="predicted"/>
<dbReference type="Proteomes" id="UP000663881">
    <property type="component" value="Unassembled WGS sequence"/>
</dbReference>
<dbReference type="EMBL" id="CAJOAY010006511">
    <property type="protein sequence ID" value="CAF4142651.1"/>
    <property type="molecule type" value="Genomic_DNA"/>
</dbReference>